<reference evidence="8" key="1">
    <citation type="submission" date="2020-04" db="EMBL/GenBank/DDBJ databases">
        <title>Description of novel Gluconacetobacter.</title>
        <authorList>
            <person name="Sombolestani A."/>
        </authorList>
    </citation>
    <scope>NUCLEOTIDE SEQUENCE [LARGE SCALE GENOMIC DNA]</scope>
    <source>
        <strain evidence="8">LMG 27748</strain>
    </source>
</reference>
<dbReference type="RefSeq" id="WP_194256179.1">
    <property type="nucleotide sequence ID" value="NZ_JABCQO010000021.1"/>
</dbReference>
<dbReference type="CDD" id="cd17393">
    <property type="entry name" value="MFS_MosC_like"/>
    <property type="match status" value="1"/>
</dbReference>
<feature type="transmembrane region" description="Helical" evidence="5">
    <location>
        <begin position="61"/>
        <end position="82"/>
    </location>
</feature>
<keyword evidence="8" id="KW-1185">Reference proteome</keyword>
<evidence type="ECO:0000313" key="8">
    <source>
        <dbReference type="Proteomes" id="UP000630952"/>
    </source>
</evidence>
<evidence type="ECO:0000313" key="7">
    <source>
        <dbReference type="EMBL" id="MBF0877898.1"/>
    </source>
</evidence>
<feature type="transmembrane region" description="Helical" evidence="5">
    <location>
        <begin position="177"/>
        <end position="195"/>
    </location>
</feature>
<feature type="transmembrane region" description="Helical" evidence="5">
    <location>
        <begin position="30"/>
        <end position="49"/>
    </location>
</feature>
<dbReference type="InterPro" id="IPR020846">
    <property type="entry name" value="MFS_dom"/>
</dbReference>
<evidence type="ECO:0000256" key="5">
    <source>
        <dbReference type="SAM" id="Phobius"/>
    </source>
</evidence>
<evidence type="ECO:0000259" key="6">
    <source>
        <dbReference type="PROSITE" id="PS50850"/>
    </source>
</evidence>
<sequence length="403" mass="41580">MDAVSAAPVEDIGNQPNISQLTGAKIATRCAFFIAGFGLACWAPLVPFARERMRLSDVELGNLLLFLGIGSVLGMPTASALVRRLGSASVTFLAAVGIMLALPILATTTNHAVLAVTLLLFGASIGAIDVGANIHGTEVQAHMKQPLMSGFHGFYSIGGLIGSCTVTLALSLNFGSIISASVGSFIVLMTILISVRRFLPVKKNVVSEPLFIMPHGIVVLIGIMALITFLVEGAALDWGAILLTETRGITKDYAGIGYSAFAIAMTVARLVSDGLVVRVGNRIMLASSSFITTVGVAIIAIGPAGWETICGFLIAGAGAANLVPVLFTLAATQKMMPGGHAIAAVSTLGYLGVFLGPSVVGHMSSLITLPASFGVLAALMFVVLIFTLVAPLGNKSERSNITL</sequence>
<keyword evidence="3 5" id="KW-1133">Transmembrane helix</keyword>
<evidence type="ECO:0000256" key="1">
    <source>
        <dbReference type="ARBA" id="ARBA00004141"/>
    </source>
</evidence>
<organism evidence="7 8">
    <name type="scientific">Gluconobacter cerevisiae</name>
    <dbReference type="NCBI Taxonomy" id="1379734"/>
    <lineage>
        <taxon>Bacteria</taxon>
        <taxon>Pseudomonadati</taxon>
        <taxon>Pseudomonadota</taxon>
        <taxon>Alphaproteobacteria</taxon>
        <taxon>Acetobacterales</taxon>
        <taxon>Acetobacteraceae</taxon>
        <taxon>Gluconobacter</taxon>
    </lineage>
</organism>
<dbReference type="PANTHER" id="PTHR23514:SF13">
    <property type="entry name" value="INNER MEMBRANE PROTEIN YBJJ"/>
    <property type="match status" value="1"/>
</dbReference>
<feature type="transmembrane region" description="Helical" evidence="5">
    <location>
        <begin position="312"/>
        <end position="329"/>
    </location>
</feature>
<evidence type="ECO:0000256" key="3">
    <source>
        <dbReference type="ARBA" id="ARBA00022989"/>
    </source>
</evidence>
<keyword evidence="4 5" id="KW-0472">Membrane</keyword>
<reference evidence="7 8" key="2">
    <citation type="submission" date="2020-11" db="EMBL/GenBank/DDBJ databases">
        <title>Description of novel Gluconobacter species.</title>
        <authorList>
            <person name="Cleenwerck I."/>
            <person name="Cnockaert M."/>
            <person name="Borremans W."/>
            <person name="Wieme A.D."/>
            <person name="De Vuyst L."/>
            <person name="Vandamme P."/>
        </authorList>
    </citation>
    <scope>NUCLEOTIDE SEQUENCE [LARGE SCALE GENOMIC DNA]</scope>
    <source>
        <strain evidence="7 8">LMG 27748</strain>
    </source>
</reference>
<dbReference type="Proteomes" id="UP000630952">
    <property type="component" value="Unassembled WGS sequence"/>
</dbReference>
<feature type="transmembrane region" description="Helical" evidence="5">
    <location>
        <begin position="253"/>
        <end position="271"/>
    </location>
</feature>
<feature type="transmembrane region" description="Helical" evidence="5">
    <location>
        <begin position="366"/>
        <end position="390"/>
    </location>
</feature>
<evidence type="ECO:0000256" key="4">
    <source>
        <dbReference type="ARBA" id="ARBA00023136"/>
    </source>
</evidence>
<gene>
    <name evidence="7" type="ORF">HKD21_13785</name>
</gene>
<feature type="transmembrane region" description="Helical" evidence="5">
    <location>
        <begin position="341"/>
        <end position="360"/>
    </location>
</feature>
<dbReference type="EMBL" id="JABCQO010000021">
    <property type="protein sequence ID" value="MBF0877898.1"/>
    <property type="molecule type" value="Genomic_DNA"/>
</dbReference>
<dbReference type="InterPro" id="IPR051788">
    <property type="entry name" value="MFS_Transporter"/>
</dbReference>
<dbReference type="Gene3D" id="1.20.1250.20">
    <property type="entry name" value="MFS general substrate transporter like domains"/>
    <property type="match status" value="2"/>
</dbReference>
<keyword evidence="2 5" id="KW-0812">Transmembrane</keyword>
<feature type="transmembrane region" description="Helical" evidence="5">
    <location>
        <begin position="216"/>
        <end position="241"/>
    </location>
</feature>
<protein>
    <submittedName>
        <fullName evidence="7">MFS transporter</fullName>
    </submittedName>
</protein>
<feature type="domain" description="Major facilitator superfamily (MFS) profile" evidence="6">
    <location>
        <begin position="217"/>
        <end position="403"/>
    </location>
</feature>
<feature type="transmembrane region" description="Helical" evidence="5">
    <location>
        <begin position="153"/>
        <end position="171"/>
    </location>
</feature>
<evidence type="ECO:0000256" key="2">
    <source>
        <dbReference type="ARBA" id="ARBA00022692"/>
    </source>
</evidence>
<dbReference type="SUPFAM" id="SSF103473">
    <property type="entry name" value="MFS general substrate transporter"/>
    <property type="match status" value="1"/>
</dbReference>
<dbReference type="PROSITE" id="PS50850">
    <property type="entry name" value="MFS"/>
    <property type="match status" value="1"/>
</dbReference>
<feature type="transmembrane region" description="Helical" evidence="5">
    <location>
        <begin position="112"/>
        <end position="132"/>
    </location>
</feature>
<proteinExistence type="predicted"/>
<name>A0ABR9YGU9_9PROT</name>
<accession>A0ABR9YGU9</accession>
<dbReference type="PANTHER" id="PTHR23514">
    <property type="entry name" value="BYPASS OF STOP CODON PROTEIN 6"/>
    <property type="match status" value="1"/>
</dbReference>
<feature type="transmembrane region" description="Helical" evidence="5">
    <location>
        <begin position="89"/>
        <end position="106"/>
    </location>
</feature>
<comment type="subcellular location">
    <subcellularLocation>
        <location evidence="1">Membrane</location>
        <topology evidence="1">Multi-pass membrane protein</topology>
    </subcellularLocation>
</comment>
<comment type="caution">
    <text evidence="7">The sequence shown here is derived from an EMBL/GenBank/DDBJ whole genome shotgun (WGS) entry which is preliminary data.</text>
</comment>
<dbReference type="InterPro" id="IPR036259">
    <property type="entry name" value="MFS_trans_sf"/>
</dbReference>
<feature type="transmembrane region" description="Helical" evidence="5">
    <location>
        <begin position="283"/>
        <end position="306"/>
    </location>
</feature>